<protein>
    <submittedName>
        <fullName evidence="10">ABC transporter permease</fullName>
    </submittedName>
</protein>
<reference evidence="10" key="1">
    <citation type="submission" date="2017-12" db="EMBL/GenBank/DDBJ databases">
        <title>FDA dAtabase for Regulatory Grade micrObial Sequences (FDA-ARGOS): Supporting development and validation of Infectious Disease Dx tests.</title>
        <authorList>
            <person name="Hoffmann M."/>
            <person name="Allard M."/>
            <person name="Evans P."/>
            <person name="Brown E."/>
            <person name="Tallon L.J."/>
            <person name="Sadzewicz L."/>
            <person name="Sengamalay N."/>
            <person name="Ott S."/>
            <person name="Godinez A."/>
            <person name="Nagaraj S."/>
            <person name="Vavikolanu K."/>
            <person name="Aluvathingal J."/>
            <person name="Nadendla S."/>
            <person name="Hobson J."/>
            <person name="Sichtig H."/>
        </authorList>
    </citation>
    <scope>NUCLEOTIDE SEQUENCE [LARGE SCALE GENOMIC DNA]</scope>
    <source>
        <strain evidence="10">FDAARGOS_113</strain>
    </source>
</reference>
<evidence type="ECO:0000256" key="2">
    <source>
        <dbReference type="ARBA" id="ARBA00022448"/>
    </source>
</evidence>
<evidence type="ECO:0000256" key="6">
    <source>
        <dbReference type="ARBA" id="ARBA00023136"/>
    </source>
</evidence>
<dbReference type="InterPro" id="IPR035906">
    <property type="entry name" value="MetI-like_sf"/>
</dbReference>
<dbReference type="InterPro" id="IPR000515">
    <property type="entry name" value="MetI-like"/>
</dbReference>
<keyword evidence="4 8" id="KW-0812">Transmembrane</keyword>
<sequence length="320" mass="35187">MTKILLHRFYQALFVAWSVGTLTFILMRFIPGDVAYRIAAGRYGYDYVNAEAALAVRAELGLDRSAFELYLQWLWDLLHLNLGNSLVSGEPVIHAIVHNLGHSLLLAFAATLISLLIAIPIGVYCGKRTNQWADHLALLMSIVIKAQPVFLIGLGLVILFALQLNLLPVAGFGHPKFLILPALALALGMAAMSSRMIRNSTAQVLRSPYYAFARLKGLNAEQAFQRHAQRNIALPVMAFVGIQAVSLVEGIVMIESLFSWPGVGHALSHAIFQRDIPMIQGSALLMGLLFVALNTLVDLAQYALDPRLRLSRHSQQEARG</sequence>
<evidence type="ECO:0000256" key="1">
    <source>
        <dbReference type="ARBA" id="ARBA00004651"/>
    </source>
</evidence>
<dbReference type="SUPFAM" id="SSF161098">
    <property type="entry name" value="MetI-like"/>
    <property type="match status" value="1"/>
</dbReference>
<gene>
    <name evidence="10" type="ORF">AL544_000260</name>
</gene>
<name>A0A2J9VI30_VIBMI</name>
<evidence type="ECO:0000256" key="3">
    <source>
        <dbReference type="ARBA" id="ARBA00022475"/>
    </source>
</evidence>
<keyword evidence="5 8" id="KW-1133">Transmembrane helix</keyword>
<feature type="transmembrane region" description="Helical" evidence="8">
    <location>
        <begin position="136"/>
        <end position="162"/>
    </location>
</feature>
<dbReference type="Proteomes" id="UP000053748">
    <property type="component" value="Unassembled WGS sequence"/>
</dbReference>
<organism evidence="10 11">
    <name type="scientific">Vibrio mimicus</name>
    <dbReference type="NCBI Taxonomy" id="674"/>
    <lineage>
        <taxon>Bacteria</taxon>
        <taxon>Pseudomonadati</taxon>
        <taxon>Pseudomonadota</taxon>
        <taxon>Gammaproteobacteria</taxon>
        <taxon>Vibrionales</taxon>
        <taxon>Vibrionaceae</taxon>
        <taxon>Vibrio</taxon>
    </lineage>
</organism>
<dbReference type="EMBL" id="LOSJ02000001">
    <property type="protein sequence ID" value="PNM63449.1"/>
    <property type="molecule type" value="Genomic_DNA"/>
</dbReference>
<dbReference type="GO" id="GO:0005886">
    <property type="term" value="C:plasma membrane"/>
    <property type="evidence" value="ECO:0007669"/>
    <property type="project" value="UniProtKB-SubCell"/>
</dbReference>
<dbReference type="RefSeq" id="WP_000161499.1">
    <property type="nucleotide sequence ID" value="NZ_CAWMSS010000002.1"/>
</dbReference>
<feature type="transmembrane region" description="Helical" evidence="8">
    <location>
        <begin position="232"/>
        <end position="254"/>
    </location>
</feature>
<evidence type="ECO:0000313" key="11">
    <source>
        <dbReference type="Proteomes" id="UP000053748"/>
    </source>
</evidence>
<dbReference type="PANTHER" id="PTHR43163:SF6">
    <property type="entry name" value="DIPEPTIDE TRANSPORT SYSTEM PERMEASE PROTEIN DPPB-RELATED"/>
    <property type="match status" value="1"/>
</dbReference>
<evidence type="ECO:0000256" key="8">
    <source>
        <dbReference type="RuleBase" id="RU363032"/>
    </source>
</evidence>
<dbReference type="CDD" id="cd06261">
    <property type="entry name" value="TM_PBP2"/>
    <property type="match status" value="1"/>
</dbReference>
<feature type="transmembrane region" description="Helical" evidence="8">
    <location>
        <begin position="12"/>
        <end position="30"/>
    </location>
</feature>
<dbReference type="PANTHER" id="PTHR43163">
    <property type="entry name" value="DIPEPTIDE TRANSPORT SYSTEM PERMEASE PROTEIN DPPB-RELATED"/>
    <property type="match status" value="1"/>
</dbReference>
<feature type="domain" description="ABC transmembrane type-1" evidence="9">
    <location>
        <begin position="100"/>
        <end position="297"/>
    </location>
</feature>
<proteinExistence type="inferred from homology"/>
<keyword evidence="6 8" id="KW-0472">Membrane</keyword>
<comment type="subcellular location">
    <subcellularLocation>
        <location evidence="1 8">Cell membrane</location>
        <topology evidence="1 8">Multi-pass membrane protein</topology>
    </subcellularLocation>
</comment>
<evidence type="ECO:0000313" key="10">
    <source>
        <dbReference type="EMBL" id="PNM63449.1"/>
    </source>
</evidence>
<dbReference type="PROSITE" id="PS50928">
    <property type="entry name" value="ABC_TM1"/>
    <property type="match status" value="1"/>
</dbReference>
<keyword evidence="11" id="KW-1185">Reference proteome</keyword>
<comment type="similarity">
    <text evidence="7">Belongs to the binding-protein-dependent transport system permease family. OppBC subfamily.</text>
</comment>
<dbReference type="STRING" id="674.VM_19115"/>
<dbReference type="AlphaFoldDB" id="A0A2J9VI30"/>
<feature type="transmembrane region" description="Helical" evidence="8">
    <location>
        <begin position="177"/>
        <end position="197"/>
    </location>
</feature>
<feature type="transmembrane region" description="Helical" evidence="8">
    <location>
        <begin position="104"/>
        <end position="124"/>
    </location>
</feature>
<keyword evidence="3" id="KW-1003">Cell membrane</keyword>
<dbReference type="GeneID" id="93954361"/>
<evidence type="ECO:0000256" key="5">
    <source>
        <dbReference type="ARBA" id="ARBA00022989"/>
    </source>
</evidence>
<evidence type="ECO:0000259" key="9">
    <source>
        <dbReference type="PROSITE" id="PS50928"/>
    </source>
</evidence>
<feature type="transmembrane region" description="Helical" evidence="8">
    <location>
        <begin position="283"/>
        <end position="304"/>
    </location>
</feature>
<evidence type="ECO:0000256" key="7">
    <source>
        <dbReference type="ARBA" id="ARBA00024202"/>
    </source>
</evidence>
<accession>A0A2J9VI30</accession>
<dbReference type="OrthoDB" id="9805855at2"/>
<comment type="caution">
    <text evidence="10">The sequence shown here is derived from an EMBL/GenBank/DDBJ whole genome shotgun (WGS) entry which is preliminary data.</text>
</comment>
<dbReference type="Gene3D" id="1.10.3720.10">
    <property type="entry name" value="MetI-like"/>
    <property type="match status" value="1"/>
</dbReference>
<dbReference type="Pfam" id="PF00528">
    <property type="entry name" value="BPD_transp_1"/>
    <property type="match status" value="1"/>
</dbReference>
<dbReference type="GO" id="GO:0071916">
    <property type="term" value="F:dipeptide transmembrane transporter activity"/>
    <property type="evidence" value="ECO:0007669"/>
    <property type="project" value="TreeGrafter"/>
</dbReference>
<evidence type="ECO:0000256" key="4">
    <source>
        <dbReference type="ARBA" id="ARBA00022692"/>
    </source>
</evidence>
<keyword evidence="2 8" id="KW-0813">Transport</keyword>